<dbReference type="InterPro" id="IPR003599">
    <property type="entry name" value="Ig_sub"/>
</dbReference>
<protein>
    <recommendedName>
        <fullName evidence="11">Ig-like domain-containing protein</fullName>
    </recommendedName>
</protein>
<keyword evidence="3" id="KW-0732">Signal</keyword>
<evidence type="ECO:0000313" key="13">
    <source>
        <dbReference type="Proteomes" id="UP000002281"/>
    </source>
</evidence>
<evidence type="ECO:0000256" key="9">
    <source>
        <dbReference type="ARBA" id="ARBA00023319"/>
    </source>
</evidence>
<evidence type="ECO:0000256" key="7">
    <source>
        <dbReference type="ARBA" id="ARBA00023157"/>
    </source>
</evidence>
<dbReference type="InterPro" id="IPR013783">
    <property type="entry name" value="Ig-like_fold"/>
</dbReference>
<dbReference type="PANTHER" id="PTHR19367:SF45">
    <property type="entry name" value="IG-LIKE DOMAIN-CONTAINING PROTEIN"/>
    <property type="match status" value="1"/>
</dbReference>
<dbReference type="InterPro" id="IPR051287">
    <property type="entry name" value="TCR_variable_region"/>
</dbReference>
<evidence type="ECO:0000259" key="11">
    <source>
        <dbReference type="PROSITE" id="PS50835"/>
    </source>
</evidence>
<dbReference type="AlphaFoldDB" id="A0A9L0SR45"/>
<dbReference type="SMART" id="SM00409">
    <property type="entry name" value="IG"/>
    <property type="match status" value="1"/>
</dbReference>
<dbReference type="PROSITE" id="PS50835">
    <property type="entry name" value="IG_LIKE"/>
    <property type="match status" value="1"/>
</dbReference>
<dbReference type="SUPFAM" id="SSF48726">
    <property type="entry name" value="Immunoglobulin"/>
    <property type="match status" value="1"/>
</dbReference>
<dbReference type="InterPro" id="IPR013106">
    <property type="entry name" value="Ig_V-set"/>
</dbReference>
<dbReference type="Gene3D" id="2.60.40.10">
    <property type="entry name" value="Immunoglobulins"/>
    <property type="match status" value="1"/>
</dbReference>
<keyword evidence="9" id="KW-0393">Immunoglobulin domain</keyword>
<reference evidence="12" key="3">
    <citation type="submission" date="2025-09" db="UniProtKB">
        <authorList>
            <consortium name="Ensembl"/>
        </authorList>
    </citation>
    <scope>IDENTIFICATION</scope>
    <source>
        <strain evidence="12">Thoroughbred</strain>
    </source>
</reference>
<dbReference type="InterPro" id="IPR036179">
    <property type="entry name" value="Ig-like_dom_sf"/>
</dbReference>
<evidence type="ECO:0000256" key="4">
    <source>
        <dbReference type="ARBA" id="ARBA00022859"/>
    </source>
</evidence>
<feature type="domain" description="Ig-like" evidence="11">
    <location>
        <begin position="22"/>
        <end position="124"/>
    </location>
</feature>
<comment type="subcellular location">
    <subcellularLocation>
        <location evidence="1">Cell membrane</location>
    </subcellularLocation>
</comment>
<dbReference type="PANTHER" id="PTHR19367">
    <property type="entry name" value="T-CELL RECEPTOR ALPHA CHAIN V REGION"/>
    <property type="match status" value="1"/>
</dbReference>
<reference evidence="12 13" key="1">
    <citation type="journal article" date="2009" name="Science">
        <title>Genome sequence, comparative analysis, and population genetics of the domestic horse.</title>
        <authorList>
            <consortium name="Broad Institute Genome Sequencing Platform"/>
            <consortium name="Broad Institute Whole Genome Assembly Team"/>
            <person name="Wade C.M."/>
            <person name="Giulotto E."/>
            <person name="Sigurdsson S."/>
            <person name="Zoli M."/>
            <person name="Gnerre S."/>
            <person name="Imsland F."/>
            <person name="Lear T.L."/>
            <person name="Adelson D.L."/>
            <person name="Bailey E."/>
            <person name="Bellone R.R."/>
            <person name="Bloecker H."/>
            <person name="Distl O."/>
            <person name="Edgar R.C."/>
            <person name="Garber M."/>
            <person name="Leeb T."/>
            <person name="Mauceli E."/>
            <person name="MacLeod J.N."/>
            <person name="Penedo M.C.T."/>
            <person name="Raison J.M."/>
            <person name="Sharpe T."/>
            <person name="Vogel J."/>
            <person name="Andersson L."/>
            <person name="Antczak D.F."/>
            <person name="Biagi T."/>
            <person name="Binns M.M."/>
            <person name="Chowdhary B.P."/>
            <person name="Coleman S.J."/>
            <person name="Della Valle G."/>
            <person name="Fryc S."/>
            <person name="Guerin G."/>
            <person name="Hasegawa T."/>
            <person name="Hill E.W."/>
            <person name="Jurka J."/>
            <person name="Kiialainen A."/>
            <person name="Lindgren G."/>
            <person name="Liu J."/>
            <person name="Magnani E."/>
            <person name="Mickelson J.R."/>
            <person name="Murray J."/>
            <person name="Nergadze S.G."/>
            <person name="Onofrio R."/>
            <person name="Pedroni S."/>
            <person name="Piras M.F."/>
            <person name="Raudsepp T."/>
            <person name="Rocchi M."/>
            <person name="Roeed K.H."/>
            <person name="Ryder O.A."/>
            <person name="Searle S."/>
            <person name="Skow L."/>
            <person name="Swinburne J.E."/>
            <person name="Syvaenen A.C."/>
            <person name="Tozaki T."/>
            <person name="Valberg S.J."/>
            <person name="Vaudin M."/>
            <person name="White J.R."/>
            <person name="Zody M.C."/>
            <person name="Lander E.S."/>
            <person name="Lindblad-Toh K."/>
        </authorList>
    </citation>
    <scope>NUCLEOTIDE SEQUENCE [LARGE SCALE GENOMIC DNA]</scope>
    <source>
        <strain evidence="12 13">Thoroughbred</strain>
    </source>
</reference>
<evidence type="ECO:0000256" key="10">
    <source>
        <dbReference type="ARBA" id="ARBA00043266"/>
    </source>
</evidence>
<evidence type="ECO:0000256" key="3">
    <source>
        <dbReference type="ARBA" id="ARBA00022729"/>
    </source>
</evidence>
<dbReference type="Pfam" id="PF07686">
    <property type="entry name" value="V-set"/>
    <property type="match status" value="1"/>
</dbReference>
<evidence type="ECO:0000313" key="12">
    <source>
        <dbReference type="Ensembl" id="ENSECAP00000076702.1"/>
    </source>
</evidence>
<keyword evidence="10" id="KW-1279">T cell receptor</keyword>
<evidence type="ECO:0000256" key="2">
    <source>
        <dbReference type="ARBA" id="ARBA00022475"/>
    </source>
</evidence>
<dbReference type="GO" id="GO:0002250">
    <property type="term" value="P:adaptive immune response"/>
    <property type="evidence" value="ECO:0007669"/>
    <property type="project" value="UniProtKB-KW"/>
</dbReference>
<dbReference type="GeneTree" id="ENSGT00940000165763"/>
<keyword evidence="5" id="KW-1064">Adaptive immunity</keyword>
<accession>A0A9L0SR45</accession>
<name>A0A9L0SR45_HORSE</name>
<evidence type="ECO:0000256" key="5">
    <source>
        <dbReference type="ARBA" id="ARBA00023130"/>
    </source>
</evidence>
<keyword evidence="7" id="KW-1015">Disulfide bond</keyword>
<dbReference type="InterPro" id="IPR007110">
    <property type="entry name" value="Ig-like_dom"/>
</dbReference>
<dbReference type="GO" id="GO:0042101">
    <property type="term" value="C:T cell receptor complex"/>
    <property type="evidence" value="ECO:0007669"/>
    <property type="project" value="UniProtKB-KW"/>
</dbReference>
<dbReference type="Ensembl" id="ENSECAT00000126116.1">
    <property type="protein sequence ID" value="ENSECAP00000076702.1"/>
    <property type="gene ID" value="ENSECAG00000060196.1"/>
</dbReference>
<dbReference type="SMART" id="SM00406">
    <property type="entry name" value="IGv"/>
    <property type="match status" value="1"/>
</dbReference>
<keyword evidence="2" id="KW-1003">Cell membrane</keyword>
<keyword evidence="13" id="KW-1185">Reference proteome</keyword>
<evidence type="ECO:0000256" key="6">
    <source>
        <dbReference type="ARBA" id="ARBA00023136"/>
    </source>
</evidence>
<dbReference type="Proteomes" id="UP000002281">
    <property type="component" value="Chromosome 1"/>
</dbReference>
<dbReference type="FunFam" id="2.60.40.10:FF:000878">
    <property type="entry name" value="T cell receptor alpha variable 38-1"/>
    <property type="match status" value="1"/>
</dbReference>
<evidence type="ECO:0000256" key="1">
    <source>
        <dbReference type="ARBA" id="ARBA00004236"/>
    </source>
</evidence>
<evidence type="ECO:0000256" key="8">
    <source>
        <dbReference type="ARBA" id="ARBA00023170"/>
    </source>
</evidence>
<proteinExistence type="predicted"/>
<keyword evidence="4" id="KW-0391">Immunity</keyword>
<organism evidence="12 13">
    <name type="scientific">Equus caballus</name>
    <name type="common">Horse</name>
    <dbReference type="NCBI Taxonomy" id="9796"/>
    <lineage>
        <taxon>Eukaryota</taxon>
        <taxon>Metazoa</taxon>
        <taxon>Chordata</taxon>
        <taxon>Craniata</taxon>
        <taxon>Vertebrata</taxon>
        <taxon>Euteleostomi</taxon>
        <taxon>Mammalia</taxon>
        <taxon>Eutheria</taxon>
        <taxon>Laurasiatheria</taxon>
        <taxon>Perissodactyla</taxon>
        <taxon>Equidae</taxon>
        <taxon>Equus</taxon>
    </lineage>
</organism>
<keyword evidence="6" id="KW-0472">Membrane</keyword>
<keyword evidence="8" id="KW-0675">Receptor</keyword>
<sequence>MLCPGLLWTFLASFGFRSSMAQKVTQAQTVITGKESEAVTMDCKYETSWSRHHLHWYKQPPSGEMIFLIYQDTDKPSAKQGRFSVNLQKTKKIISLTISSLQLADSATYFCALEDPTVTEMTVEDNQKP</sequence>
<reference evidence="12" key="2">
    <citation type="submission" date="2025-08" db="UniProtKB">
        <authorList>
            <consortium name="Ensembl"/>
        </authorList>
    </citation>
    <scope>IDENTIFICATION</scope>
    <source>
        <strain evidence="12">Thoroughbred</strain>
    </source>
</reference>